<feature type="transmembrane region" description="Helical" evidence="1">
    <location>
        <begin position="124"/>
        <end position="150"/>
    </location>
</feature>
<keyword evidence="1" id="KW-0812">Transmembrane</keyword>
<evidence type="ECO:0000313" key="2">
    <source>
        <dbReference type="EMBL" id="OZV70806.1"/>
    </source>
</evidence>
<dbReference type="Pfam" id="PF19992">
    <property type="entry name" value="DUF6427"/>
    <property type="match status" value="1"/>
</dbReference>
<dbReference type="Proteomes" id="UP000216840">
    <property type="component" value="Unassembled WGS sequence"/>
</dbReference>
<sequence length="305" mass="34963">MITSIFSKSKPINLVIVGLFIVLVFVFTNYQVLFVDFGTTLKAISRLFLSVFFIFLLRFIIAKNKLAQSNGYAIMTFGLLIFMFPQVMKNSDLLLANAFILFALRRLLSLHSNIDVKKKLFDAGFWIALATLFYFWAILFFALVIVALIYHSQNDTKNVIAPFVGVATLFILLMVYNIFTYDVYIKPSNFGRYASLDFTAYNGKGNVLKLTVLFTALVWTLIYFFKTLPNKNKKLRPSYFLVAWSTVLALLVAIIAPVKNGSEFIFLFAPFSIVMANYIEFITERWFKEVFIVLFIVTPLISLLL</sequence>
<proteinExistence type="predicted"/>
<protein>
    <recommendedName>
        <fullName evidence="4">Beta-carotene 15,15'-monooxygenase</fullName>
    </recommendedName>
</protein>
<keyword evidence="3" id="KW-1185">Reference proteome</keyword>
<comment type="caution">
    <text evidence="2">The sequence shown here is derived from an EMBL/GenBank/DDBJ whole genome shotgun (WGS) entry which is preliminary data.</text>
</comment>
<keyword evidence="1" id="KW-0472">Membrane</keyword>
<dbReference type="RefSeq" id="WP_094966881.1">
    <property type="nucleotide sequence ID" value="NZ_NGJN01000001.1"/>
</dbReference>
<accession>A0A265UZT2</accession>
<feature type="transmembrane region" description="Helical" evidence="1">
    <location>
        <begin position="286"/>
        <end position="304"/>
    </location>
</feature>
<dbReference type="AlphaFoldDB" id="A0A265UZT2"/>
<feature type="transmembrane region" description="Helical" evidence="1">
    <location>
        <begin position="159"/>
        <end position="179"/>
    </location>
</feature>
<keyword evidence="1" id="KW-1133">Transmembrane helix</keyword>
<feature type="transmembrane region" description="Helical" evidence="1">
    <location>
        <begin position="73"/>
        <end position="104"/>
    </location>
</feature>
<evidence type="ECO:0008006" key="4">
    <source>
        <dbReference type="Google" id="ProtNLM"/>
    </source>
</evidence>
<gene>
    <name evidence="2" type="ORF">CA834_01450</name>
</gene>
<feature type="transmembrane region" description="Helical" evidence="1">
    <location>
        <begin position="237"/>
        <end position="258"/>
    </location>
</feature>
<evidence type="ECO:0000256" key="1">
    <source>
        <dbReference type="SAM" id="Phobius"/>
    </source>
</evidence>
<feature type="transmembrane region" description="Helical" evidence="1">
    <location>
        <begin position="43"/>
        <end position="61"/>
    </location>
</feature>
<feature type="transmembrane region" description="Helical" evidence="1">
    <location>
        <begin position="264"/>
        <end position="279"/>
    </location>
</feature>
<feature type="transmembrane region" description="Helical" evidence="1">
    <location>
        <begin position="12"/>
        <end position="31"/>
    </location>
</feature>
<dbReference type="OrthoDB" id="1439867at2"/>
<feature type="transmembrane region" description="Helical" evidence="1">
    <location>
        <begin position="207"/>
        <end position="225"/>
    </location>
</feature>
<dbReference type="EMBL" id="NGJN01000001">
    <property type="protein sequence ID" value="OZV70806.1"/>
    <property type="molecule type" value="Genomic_DNA"/>
</dbReference>
<name>A0A265UZT2_9FLAO</name>
<reference evidence="2 3" key="1">
    <citation type="submission" date="2017-05" db="EMBL/GenBank/DDBJ databases">
        <title>The draft genome sequence of Idiomarina salinarum WNB302.</title>
        <authorList>
            <person name="Sun Y."/>
            <person name="Chen B."/>
            <person name="Du Z."/>
        </authorList>
    </citation>
    <scope>NUCLEOTIDE SEQUENCE [LARGE SCALE GENOMIC DNA]</scope>
    <source>
        <strain evidence="2 3">WNB302</strain>
    </source>
</reference>
<evidence type="ECO:0000313" key="3">
    <source>
        <dbReference type="Proteomes" id="UP000216840"/>
    </source>
</evidence>
<organism evidence="2 3">
    <name type="scientific">Winogradskyella aurantia</name>
    <dbReference type="NCBI Taxonomy" id="1915063"/>
    <lineage>
        <taxon>Bacteria</taxon>
        <taxon>Pseudomonadati</taxon>
        <taxon>Bacteroidota</taxon>
        <taxon>Flavobacteriia</taxon>
        <taxon>Flavobacteriales</taxon>
        <taxon>Flavobacteriaceae</taxon>
        <taxon>Winogradskyella</taxon>
    </lineage>
</organism>
<dbReference type="InterPro" id="IPR045625">
    <property type="entry name" value="DUF6427"/>
</dbReference>